<accession>A0A0S2VZZ0</accession>
<evidence type="ECO:0000256" key="1">
    <source>
        <dbReference type="SAM" id="MobiDB-lite"/>
    </source>
</evidence>
<organism evidence="2 3">
    <name type="scientific">Intestinimonas butyriciproducens</name>
    <dbReference type="NCBI Taxonomy" id="1297617"/>
    <lineage>
        <taxon>Bacteria</taxon>
        <taxon>Bacillati</taxon>
        <taxon>Bacillota</taxon>
        <taxon>Clostridia</taxon>
        <taxon>Eubacteriales</taxon>
        <taxon>Intestinimonas</taxon>
    </lineage>
</organism>
<dbReference type="AlphaFoldDB" id="A0A0S2VZZ0"/>
<feature type="region of interest" description="Disordered" evidence="1">
    <location>
        <begin position="1"/>
        <end position="23"/>
    </location>
</feature>
<name>A0A0S2VZZ0_9FIRM</name>
<sequence>MSPHFGFLGAAPRGRRRPPAGRGIALRGQTHFFFPFEKETVLDAKEKGALTGAMARGAGKRQTASFVFPPRMSTIPGRYGLRKWNRDAAQLYPGDAWRYGELAGVRTGAGARPRGVSPIGGPRPP</sequence>
<protein>
    <submittedName>
        <fullName evidence="2">Uncharacterized protein</fullName>
    </submittedName>
</protein>
<feature type="compositionally biased region" description="Low complexity" evidence="1">
    <location>
        <begin position="1"/>
        <end position="12"/>
    </location>
</feature>
<reference evidence="3" key="2">
    <citation type="submission" date="2015-04" db="EMBL/GenBank/DDBJ databases">
        <title>A butyrogenic pathway from the amino acid lysine in a human gut commensal.</title>
        <authorList>
            <person name="de Vos W.M."/>
            <person name="Bui N.T.P."/>
            <person name="Plugge C.M."/>
            <person name="Ritari J."/>
        </authorList>
    </citation>
    <scope>NUCLEOTIDE SEQUENCE [LARGE SCALE GENOMIC DNA]</scope>
    <source>
        <strain evidence="3">AF211</strain>
    </source>
</reference>
<dbReference type="EMBL" id="CP011307">
    <property type="protein sequence ID" value="ALP92546.1"/>
    <property type="molecule type" value="Genomic_DNA"/>
</dbReference>
<proteinExistence type="predicted"/>
<gene>
    <name evidence="2" type="ORF">IB211_00150c</name>
</gene>
<dbReference type="Proteomes" id="UP000064844">
    <property type="component" value="Chromosome"/>
</dbReference>
<evidence type="ECO:0000313" key="3">
    <source>
        <dbReference type="Proteomes" id="UP000064844"/>
    </source>
</evidence>
<dbReference type="KEGG" id="ibu:IB211_00150c"/>
<keyword evidence="3" id="KW-1185">Reference proteome</keyword>
<evidence type="ECO:0000313" key="2">
    <source>
        <dbReference type="EMBL" id="ALP92546.1"/>
    </source>
</evidence>
<reference evidence="2 3" key="1">
    <citation type="journal article" date="2015" name="Nat. Commun.">
        <title>Production of butyrate from lysine and the Amadori product fructoselysine by a human gut commensal.</title>
        <authorList>
            <person name="Bui T.P."/>
            <person name="Ritari J."/>
            <person name="Boeren S."/>
            <person name="de Waard P."/>
            <person name="Plugge C.M."/>
            <person name="de Vos W.M."/>
        </authorList>
    </citation>
    <scope>NUCLEOTIDE SEQUENCE [LARGE SCALE GENOMIC DNA]</scope>
    <source>
        <strain evidence="2 3">AF211</strain>
    </source>
</reference>